<organism evidence="1 2">
    <name type="scientific">Rahnella perminowiae</name>
    <dbReference type="NCBI Taxonomy" id="2816244"/>
    <lineage>
        <taxon>Bacteria</taxon>
        <taxon>Pseudomonadati</taxon>
        <taxon>Pseudomonadota</taxon>
        <taxon>Gammaproteobacteria</taxon>
        <taxon>Enterobacterales</taxon>
        <taxon>Yersiniaceae</taxon>
        <taxon>Rahnella</taxon>
    </lineage>
</organism>
<evidence type="ECO:0000313" key="1">
    <source>
        <dbReference type="EMBL" id="MBU9834389.1"/>
    </source>
</evidence>
<dbReference type="Proteomes" id="UP000699865">
    <property type="component" value="Unassembled WGS sequence"/>
</dbReference>
<sequence length="69" mass="7370">MTPEQIQQYLALPKVTTQMAAVIVPAGTKMQVGKVAPQPQFGASSSDGVQYELLDRIPTASFGKPIPLK</sequence>
<accession>A0ABS6KXZ3</accession>
<reference evidence="1 2" key="1">
    <citation type="submission" date="2021-03" db="EMBL/GenBank/DDBJ databases">
        <title>Five novel Rahnella species.</title>
        <authorList>
            <person name="Brady C."/>
            <person name="Asselin J."/>
            <person name="Beer S."/>
            <person name="Bruberg M.B."/>
            <person name="Crampton B."/>
            <person name="Venter S."/>
            <person name="Arnold D."/>
            <person name="Denman S."/>
        </authorList>
    </citation>
    <scope>NUCLEOTIDE SEQUENCE [LARGE SCALE GENOMIC DNA]</scope>
    <source>
        <strain evidence="1 2">L72c</strain>
    </source>
</reference>
<comment type="caution">
    <text evidence="1">The sequence shown here is derived from an EMBL/GenBank/DDBJ whole genome shotgun (WGS) entry which is preliminary data.</text>
</comment>
<proteinExistence type="predicted"/>
<name>A0ABS6KXZ3_9GAMM</name>
<evidence type="ECO:0000313" key="2">
    <source>
        <dbReference type="Proteomes" id="UP000699865"/>
    </source>
</evidence>
<keyword evidence="2" id="KW-1185">Reference proteome</keyword>
<gene>
    <name evidence="1" type="ORF">J1786_06035</name>
</gene>
<protein>
    <submittedName>
        <fullName evidence="1">Uncharacterized protein</fullName>
    </submittedName>
</protein>
<dbReference type="RefSeq" id="WP_217137855.1">
    <property type="nucleotide sequence ID" value="NZ_JAFMOU010000062.1"/>
</dbReference>
<dbReference type="EMBL" id="JAFMOU010000062">
    <property type="protein sequence ID" value="MBU9834389.1"/>
    <property type="molecule type" value="Genomic_DNA"/>
</dbReference>